<dbReference type="Proteomes" id="UP000287547">
    <property type="component" value="Unassembled WGS sequence"/>
</dbReference>
<dbReference type="InterPro" id="IPR045057">
    <property type="entry name" value="Gcn5-rel_NAT"/>
</dbReference>
<dbReference type="EMBL" id="QHKI01000050">
    <property type="protein sequence ID" value="RSM74781.1"/>
    <property type="molecule type" value="Genomic_DNA"/>
</dbReference>
<feature type="domain" description="N-acetyltransferase" evidence="1">
    <location>
        <begin position="9"/>
        <end position="95"/>
    </location>
</feature>
<dbReference type="SUPFAM" id="SSF55729">
    <property type="entry name" value="Acyl-CoA N-acyltransferases (Nat)"/>
    <property type="match status" value="1"/>
</dbReference>
<sequence>MTDQSTRVARNDDKSRYEVFYGDELAGFAAYTEQGDQVVFTHTEIDGGFAGKGLGKVLAGGALDDVVGRNQVIVPVCPFIASFVRKNEQYNDHVKWPNE</sequence>
<dbReference type="Pfam" id="PF14542">
    <property type="entry name" value="Acetyltransf_CG"/>
    <property type="match status" value="1"/>
</dbReference>
<evidence type="ECO:0000259" key="1">
    <source>
        <dbReference type="PROSITE" id="PS51729"/>
    </source>
</evidence>
<dbReference type="InterPro" id="IPR016181">
    <property type="entry name" value="Acyl_CoA_acyltransferase"/>
</dbReference>
<evidence type="ECO:0000313" key="2">
    <source>
        <dbReference type="EMBL" id="RSM74781.1"/>
    </source>
</evidence>
<comment type="caution">
    <text evidence="2">The sequence shown here is derived from an EMBL/GenBank/DDBJ whole genome shotgun (WGS) entry which is preliminary data.</text>
</comment>
<keyword evidence="2" id="KW-0808">Transferase</keyword>
<dbReference type="RefSeq" id="WP_037272315.1">
    <property type="nucleotide sequence ID" value="NZ_QHKI01000050.1"/>
</dbReference>
<protein>
    <submittedName>
        <fullName evidence="2">N-acetyltransferase</fullName>
    </submittedName>
</protein>
<accession>A0A428YX17</accession>
<dbReference type="PANTHER" id="PTHR31435">
    <property type="entry name" value="PROTEIN NATD1"/>
    <property type="match status" value="1"/>
</dbReference>
<dbReference type="InterPro" id="IPR031165">
    <property type="entry name" value="GNAT_YJDJ"/>
</dbReference>
<dbReference type="Gene3D" id="3.40.630.30">
    <property type="match status" value="1"/>
</dbReference>
<dbReference type="OrthoDB" id="5405911at2"/>
<dbReference type="PANTHER" id="PTHR31435:SF10">
    <property type="entry name" value="BSR4717 PROTEIN"/>
    <property type="match status" value="1"/>
</dbReference>
<gene>
    <name evidence="2" type="ORF">DMH04_39325</name>
</gene>
<dbReference type="PROSITE" id="PS51729">
    <property type="entry name" value="GNAT_YJDJ"/>
    <property type="match status" value="1"/>
</dbReference>
<proteinExistence type="predicted"/>
<name>A0A428YX17_KIBAR</name>
<dbReference type="GO" id="GO:0016740">
    <property type="term" value="F:transferase activity"/>
    <property type="evidence" value="ECO:0007669"/>
    <property type="project" value="UniProtKB-KW"/>
</dbReference>
<reference evidence="2 3" key="1">
    <citation type="submission" date="2018-05" db="EMBL/GenBank/DDBJ databases">
        <title>Evolution of GPA BGCs.</title>
        <authorList>
            <person name="Waglechner N."/>
            <person name="Wright G.D."/>
        </authorList>
    </citation>
    <scope>NUCLEOTIDE SEQUENCE [LARGE SCALE GENOMIC DNA]</scope>
    <source>
        <strain evidence="2 3">A82846</strain>
    </source>
</reference>
<organism evidence="2 3">
    <name type="scientific">Kibdelosporangium aridum</name>
    <dbReference type="NCBI Taxonomy" id="2030"/>
    <lineage>
        <taxon>Bacteria</taxon>
        <taxon>Bacillati</taxon>
        <taxon>Actinomycetota</taxon>
        <taxon>Actinomycetes</taxon>
        <taxon>Pseudonocardiales</taxon>
        <taxon>Pseudonocardiaceae</taxon>
        <taxon>Kibdelosporangium</taxon>
    </lineage>
</organism>
<evidence type="ECO:0000313" key="3">
    <source>
        <dbReference type="Proteomes" id="UP000287547"/>
    </source>
</evidence>
<dbReference type="AlphaFoldDB" id="A0A428YX17"/>